<keyword evidence="10" id="KW-0325">Glycoprotein</keyword>
<feature type="disulfide bond" evidence="11">
    <location>
        <begin position="1288"/>
        <end position="1297"/>
    </location>
</feature>
<keyword evidence="4 12" id="KW-0732">Signal</keyword>
<evidence type="ECO:0000256" key="8">
    <source>
        <dbReference type="ARBA" id="ARBA00023136"/>
    </source>
</evidence>
<keyword evidence="2 11" id="KW-0245">EGF-like domain</keyword>
<feature type="domain" description="EGF-like" evidence="14">
    <location>
        <begin position="1419"/>
        <end position="1458"/>
    </location>
</feature>
<evidence type="ECO:0000256" key="9">
    <source>
        <dbReference type="ARBA" id="ARBA00023157"/>
    </source>
</evidence>
<feature type="domain" description="EGF-like" evidence="14">
    <location>
        <begin position="1379"/>
        <end position="1417"/>
    </location>
</feature>
<dbReference type="PROSITE" id="PS50026">
    <property type="entry name" value="EGF_3"/>
    <property type="match status" value="34"/>
</dbReference>
<evidence type="ECO:0000256" key="1">
    <source>
        <dbReference type="ARBA" id="ARBA00004167"/>
    </source>
</evidence>
<dbReference type="PANTHER" id="PTHR12916">
    <property type="entry name" value="CYTOCHROME C OXIDASE POLYPEPTIDE VIC-2"/>
    <property type="match status" value="1"/>
</dbReference>
<evidence type="ECO:0000259" key="13">
    <source>
        <dbReference type="PROSITE" id="PS50025"/>
    </source>
</evidence>
<dbReference type="FunFam" id="2.10.25.10:FF:000247">
    <property type="entry name" value="Delta/notch like EGF repeat containing"/>
    <property type="match status" value="1"/>
</dbReference>
<feature type="domain" description="EGF-like" evidence="14">
    <location>
        <begin position="453"/>
        <end position="490"/>
    </location>
</feature>
<dbReference type="Pfam" id="PF02210">
    <property type="entry name" value="Laminin_G_2"/>
    <property type="match status" value="4"/>
</dbReference>
<dbReference type="InterPro" id="IPR000742">
    <property type="entry name" value="EGF"/>
</dbReference>
<feature type="chain" id="PRO_5037617877" evidence="12">
    <location>
        <begin position="25"/>
        <end position="2303"/>
    </location>
</feature>
<feature type="domain" description="EGF-like" evidence="14">
    <location>
        <begin position="567"/>
        <end position="603"/>
    </location>
</feature>
<feature type="domain" description="Laminin G" evidence="13">
    <location>
        <begin position="1688"/>
        <end position="1885"/>
    </location>
</feature>
<dbReference type="FunFam" id="2.10.25.10:FF:000143">
    <property type="entry name" value="Protein crumbs 1"/>
    <property type="match status" value="5"/>
</dbReference>
<dbReference type="FunFam" id="2.10.25.10:FF:000066">
    <property type="entry name" value="FAT atypical cadherin 4"/>
    <property type="match status" value="1"/>
</dbReference>
<feature type="disulfide bond" evidence="11">
    <location>
        <begin position="1247"/>
        <end position="1256"/>
    </location>
</feature>
<feature type="domain" description="EGF-like" evidence="14">
    <location>
        <begin position="1143"/>
        <end position="1180"/>
    </location>
</feature>
<dbReference type="Pfam" id="PF12661">
    <property type="entry name" value="hEGF"/>
    <property type="match status" value="5"/>
</dbReference>
<dbReference type="GO" id="GO:0051240">
    <property type="term" value="P:positive regulation of multicellular organismal process"/>
    <property type="evidence" value="ECO:0007669"/>
    <property type="project" value="UniProtKB-ARBA"/>
</dbReference>
<dbReference type="CDD" id="cd00110">
    <property type="entry name" value="LamG"/>
    <property type="match status" value="4"/>
</dbReference>
<feature type="disulfide bond" evidence="11">
    <location>
        <begin position="517"/>
        <end position="526"/>
    </location>
</feature>
<feature type="domain" description="Laminin G" evidence="13">
    <location>
        <begin position="2148"/>
        <end position="2303"/>
    </location>
</feature>
<keyword evidence="16" id="KW-1185">Reference proteome</keyword>
<feature type="domain" description="EGF-like" evidence="14">
    <location>
        <begin position="1341"/>
        <end position="1377"/>
    </location>
</feature>
<evidence type="ECO:0000256" key="2">
    <source>
        <dbReference type="ARBA" id="ARBA00022536"/>
    </source>
</evidence>
<dbReference type="EnsemblMetazoa" id="XM_038208104.1">
    <property type="protein sequence ID" value="XP_038064032.1"/>
    <property type="gene ID" value="LOC119734567"/>
</dbReference>
<evidence type="ECO:0000313" key="15">
    <source>
        <dbReference type="EnsemblMetazoa" id="XP_038064032.1"/>
    </source>
</evidence>
<dbReference type="GO" id="GO:0007399">
    <property type="term" value="P:nervous system development"/>
    <property type="evidence" value="ECO:0007669"/>
    <property type="project" value="UniProtKB-ARBA"/>
</dbReference>
<dbReference type="GO" id="GO:0051241">
    <property type="term" value="P:negative regulation of multicellular organismal process"/>
    <property type="evidence" value="ECO:0007669"/>
    <property type="project" value="UniProtKB-ARBA"/>
</dbReference>
<dbReference type="SMART" id="SM00282">
    <property type="entry name" value="LamG"/>
    <property type="match status" value="5"/>
</dbReference>
<dbReference type="FunFam" id="2.10.25.10:FF:000309">
    <property type="entry name" value="Uncharacterized protein, isoform A"/>
    <property type="match status" value="1"/>
</dbReference>
<accession>A0A914AJX2</accession>
<evidence type="ECO:0000256" key="10">
    <source>
        <dbReference type="ARBA" id="ARBA00023180"/>
    </source>
</evidence>
<dbReference type="FunFam" id="2.10.25.10:FF:000122">
    <property type="entry name" value="Protein crumbs homolog 2"/>
    <property type="match status" value="3"/>
</dbReference>
<feature type="domain" description="Laminin G" evidence="13">
    <location>
        <begin position="1925"/>
        <end position="2106"/>
    </location>
</feature>
<feature type="domain" description="EGF-like" evidence="14">
    <location>
        <begin position="1221"/>
        <end position="1257"/>
    </location>
</feature>
<keyword evidence="8" id="KW-0472">Membrane</keyword>
<feature type="domain" description="EGF-like" evidence="14">
    <location>
        <begin position="1066"/>
        <end position="1103"/>
    </location>
</feature>
<feature type="domain" description="EGF-like" evidence="14">
    <location>
        <begin position="529"/>
        <end position="565"/>
    </location>
</feature>
<dbReference type="GO" id="GO:0016020">
    <property type="term" value="C:membrane"/>
    <property type="evidence" value="ECO:0007669"/>
    <property type="project" value="UniProtKB-SubCell"/>
</dbReference>
<dbReference type="GO" id="GO:0071944">
    <property type="term" value="C:cell periphery"/>
    <property type="evidence" value="ECO:0007669"/>
    <property type="project" value="UniProtKB-ARBA"/>
</dbReference>
<dbReference type="FunFam" id="2.10.25.10:FF:000123">
    <property type="entry name" value="Crumbs homolog 1 (Drosophila)"/>
    <property type="match status" value="1"/>
</dbReference>
<feature type="domain" description="EGF-like" evidence="14">
    <location>
        <begin position="681"/>
        <end position="717"/>
    </location>
</feature>
<feature type="domain" description="EGF-like" evidence="14">
    <location>
        <begin position="1182"/>
        <end position="1219"/>
    </location>
</feature>
<feature type="disulfide bond" evidence="11">
    <location>
        <begin position="1562"/>
        <end position="1571"/>
    </location>
</feature>
<feature type="disulfide bond" evidence="11">
    <location>
        <begin position="1209"/>
        <end position="1218"/>
    </location>
</feature>
<feature type="disulfide bond" evidence="11">
    <location>
        <begin position="669"/>
        <end position="678"/>
    </location>
</feature>
<feature type="disulfide bond" evidence="11">
    <location>
        <begin position="1486"/>
        <end position="1495"/>
    </location>
</feature>
<feature type="domain" description="EGF-like" evidence="14">
    <location>
        <begin position="2108"/>
        <end position="2144"/>
    </location>
</feature>
<feature type="disulfide bond" evidence="11">
    <location>
        <begin position="1637"/>
        <end position="1646"/>
    </location>
</feature>
<dbReference type="GO" id="GO:0003008">
    <property type="term" value="P:system process"/>
    <property type="evidence" value="ECO:0007669"/>
    <property type="project" value="UniProtKB-ARBA"/>
</dbReference>
<dbReference type="InterPro" id="IPR013320">
    <property type="entry name" value="ConA-like_dom_sf"/>
</dbReference>
<dbReference type="InterPro" id="IPR001791">
    <property type="entry name" value="Laminin_G"/>
</dbReference>
<evidence type="ECO:0000259" key="14">
    <source>
        <dbReference type="PROSITE" id="PS50026"/>
    </source>
</evidence>
<feature type="disulfide bond" evidence="11">
    <location>
        <begin position="745"/>
        <end position="754"/>
    </location>
</feature>
<feature type="domain" description="EGF-like" evidence="14">
    <location>
        <begin position="1028"/>
        <end position="1064"/>
    </location>
</feature>
<feature type="domain" description="EGF-like" evidence="14">
    <location>
        <begin position="833"/>
        <end position="869"/>
    </location>
</feature>
<feature type="domain" description="EGF-like" evidence="14">
    <location>
        <begin position="986"/>
        <end position="1026"/>
    </location>
</feature>
<evidence type="ECO:0000256" key="6">
    <source>
        <dbReference type="ARBA" id="ARBA00022837"/>
    </source>
</evidence>
<sequence length="2303" mass="246890">MSWGRWIIHSALLICASLISFSHTQSTEKFIDIDAYIKYNDIIDTSTNQLRGAESVLEFQFRYCNDHGMLIYQDGGSGPQQQTLFFALGISGGKIYLEWKVTAGSLIEVYIGDGSLSPNTTYTVVIFNLGSPQATSATINGMPSSVEYLTPISQGQLNISQLMGAVFVGGYADVNDLRVNTERLNGYLVTCVDYIRTSENTLNFDLADDLHGVKDGCPAPVDFCAPPTVVTVQSSDGFLTIEHPLTPGTRTILSLRFRTKASSGMLFYFGGPAYLTVYMDQGRLVLGLNTRGTGDGMFATTPSSGQRYNDGDWKYIRVTREGPDATMYDEQGRQLASVTYPGAAQTLNAASLMIGGVDDLTTLPNPFPTPAMTSLRGCFEGLRFISYSITPEPPELINFKTQGRAERNISHDGCFPSEVCEPLCLSPSQSCDFDCYCAPGFSLVTQTPLTCLNIDDCSPDPCLNGATCEDGILDYTCHCTIEFNKGKNCSIANNCIPSQCQNGAQCIDFLGDFNCTCADGYEGDLCEVEINECLSNPCVNAVGCTDKVAAYECVCLLGYNGTNCEIDLDECESGPCLNDATCTDAVNHYDCLCAPGWEGPLCGMNINECLSTPCANGGTCLDAVNGYTCTCAPGWEGVHCQQDIDECALGLCQNGAACTDGINQYTCFCMAGWTGLNCEVDVDECVSSPCRNQGACVDGVNGYTCQCAAGFEGTHCEINIDECASSPCMNGGQCQDGSNSFLCMCPSAWEGPLCRTEVNECLSNPCINGGQCSDRLGAFVCTCPVGFEGPRCEVNMDDCQSQPCVNGGVCVDGVNRYQCNCRGGYTGLTCDVEVDECASTPCANGGTCTNQINAFSCLCVAGYEGQRCQSEINECLSQPCLNGGQCTDRFNGYDCTCAVGYEGPRCQNEINDCLPTNNCQNNAQCLDGFNSYTCACTPGWTGNFCNVNMNECISLPCQHGGLCVDLVNAFRCDCPSNFQGVVCELDVNECLSQPSQCHPTQTQLCENTYGDYICRCFPGFAGKTCDQNINECLSQPCFFGGTCQDLANGYVCQCPEGFLGVHCEAIVRECNFNPCGVHSVCVENPTGGHTCYCTPGYHGDACQFEVLECGSNPCQNGGLCGDYVNGYVCTCLPGFEGANCEVDINECASNPCGNNGYCRQTQLNMYECICQPGYTGTHCQNDVNECELYQPCQAHEICVDLVNGFRCECPAGMEGTLCNLPIDSCLSAPCMNGAMCVDGDFLYTCLCGPGYQGINCEIDIDVCDPPPCFHGGTCSRVPSATLPFTCTCADGFTGVQCEGDIYDCRSDPCQHDGTCVEYTDGTNGYRCQCTAEYIGSLCEIFREGCLSGPCMNQGTCENTDQGFVCHCPEGWSGTQCQQDTNECLSGPCLNGALCVNSPPGSFQCLCLEPYWTGVLCEIDVLECQVMPPPCRNGGVCIEQAGADPQCNCSVGFEGPRCETLINECVSSPCQNGAQCQDIVAGYLCACTPGYQGDHCQSEINECVSTPCQNNATCNDLINDYNCTCAEGYNGTHCEFNTDECRSNPCMNNATCEDLVDEYVCMCAPGFSGIHCETEEDECSSNPCLNGGSCVDLINAYECFCPAGYTGIACEFDIDECASNPCMNGTCFDLIDFYNCSCIAGYEGYNCEIDIQECASNPCQNEAECIEPMLDAYQCVCPKGTSGLTCGTVEQASFAGNGALELPPLASYTLGVGGQGRKRRAITQMLVTLQFVTTIPNGVLFYNQGTQTSGRIDHLALEIYKGALYVSINVGSETLSATLGRDLNDGQTHKVSVSIVNLIAGVAVDDGQCGPECVASLEPSTGGGELELNDLLYVGGVGPDVTPYMVSKLKTTRNFIGCLENLNINSALVSLAPPTGQSVPTLTPGCPYSDNCLSNPCLNGALCVDLWSNYTCECRVGFTGRDCGIQTLASFTPTKFLHFASGVVPDGPITSLQFAFSAANAQPGLIMYMPSGISVVLIGRHTIKVAMLVLGGVSAAEAGMNLADGDWYRVRLTINGFQLTVQVTNEASGQGYTGTLLAPPSIQLSLPLLFGTLHSNPTFQPLRDSLQVTQSFTGCIRDVYINDVNIELQRSSPYESTFDPELADPGCPREETCYPQPCANDGECVPGWSGFECQCTADYFGTTCEEVSASTFNGQDSSLRLIVDTQLVSFGDQFGVSFRTRDVTGVIMLIRLFSKTNTRVDHMLISLDETSGSLQLETRFGIAENVLPITTNASDAEWQELSWIRHRGNIMVDYRGQQLVLEGDFPMHTSDRSDTVEVWVGGPTNTATGGVAAAQHLQGCIHNL</sequence>
<feature type="domain" description="EGF-like" evidence="14">
    <location>
        <begin position="719"/>
        <end position="755"/>
    </location>
</feature>
<feature type="signal peptide" evidence="12">
    <location>
        <begin position="1"/>
        <end position="24"/>
    </location>
</feature>
<dbReference type="GeneID" id="119734567"/>
<dbReference type="OrthoDB" id="283575at2759"/>
<feature type="domain" description="EGF-like" evidence="14">
    <location>
        <begin position="491"/>
        <end position="527"/>
    </location>
</feature>
<dbReference type="PROSITE" id="PS50025">
    <property type="entry name" value="LAM_G_DOMAIN"/>
    <property type="match status" value="5"/>
</dbReference>
<feature type="domain" description="Laminin G" evidence="13">
    <location>
        <begin position="228"/>
        <end position="414"/>
    </location>
</feature>
<dbReference type="FunFam" id="2.10.25.10:FF:000031">
    <property type="entry name" value="neurogenic locus notch homolog protein 3"/>
    <property type="match status" value="1"/>
</dbReference>
<feature type="domain" description="EGF-like" evidence="14">
    <location>
        <begin position="1498"/>
        <end position="1534"/>
    </location>
</feature>
<feature type="disulfide bond" evidence="11">
    <location>
        <begin position="974"/>
        <end position="983"/>
    </location>
</feature>
<feature type="domain" description="EGF-like" evidence="14">
    <location>
        <begin position="909"/>
        <end position="946"/>
    </location>
</feature>
<dbReference type="PROSITE" id="PS01186">
    <property type="entry name" value="EGF_2"/>
    <property type="match status" value="27"/>
</dbReference>
<dbReference type="PRINTS" id="PR00010">
    <property type="entry name" value="EGFBLOOD"/>
</dbReference>
<feature type="domain" description="EGF-like" evidence="14">
    <location>
        <begin position="1259"/>
        <end position="1298"/>
    </location>
</feature>
<dbReference type="PANTHER" id="PTHR12916:SF4">
    <property type="entry name" value="UNINFLATABLE, ISOFORM C"/>
    <property type="match status" value="1"/>
</dbReference>
<dbReference type="OMA" id="INCQIDT"/>
<feature type="disulfide bond" evidence="11">
    <location>
        <begin position="1616"/>
        <end position="1626"/>
    </location>
</feature>
<dbReference type="Gene3D" id="2.60.120.200">
    <property type="match status" value="5"/>
</dbReference>
<dbReference type="InterPro" id="IPR000152">
    <property type="entry name" value="EGF-type_Asp/Asn_hydroxyl_site"/>
</dbReference>
<dbReference type="CDD" id="cd00054">
    <property type="entry name" value="EGF_CA"/>
    <property type="match status" value="29"/>
</dbReference>
<feature type="domain" description="EGF-like" evidence="14">
    <location>
        <begin position="871"/>
        <end position="907"/>
    </location>
</feature>
<feature type="disulfide bond" evidence="11">
    <location>
        <begin position="897"/>
        <end position="906"/>
    </location>
</feature>
<evidence type="ECO:0000256" key="3">
    <source>
        <dbReference type="ARBA" id="ARBA00022692"/>
    </source>
</evidence>
<evidence type="ECO:0000256" key="12">
    <source>
        <dbReference type="SAM" id="SignalP"/>
    </source>
</evidence>
<organism evidence="15 16">
    <name type="scientific">Patiria miniata</name>
    <name type="common">Bat star</name>
    <name type="synonym">Asterina miniata</name>
    <dbReference type="NCBI Taxonomy" id="46514"/>
    <lineage>
        <taxon>Eukaryota</taxon>
        <taxon>Metazoa</taxon>
        <taxon>Echinodermata</taxon>
        <taxon>Eleutherozoa</taxon>
        <taxon>Asterozoa</taxon>
        <taxon>Asteroidea</taxon>
        <taxon>Valvatacea</taxon>
        <taxon>Valvatida</taxon>
        <taxon>Asterinidae</taxon>
        <taxon>Patiria</taxon>
    </lineage>
</organism>
<dbReference type="InterPro" id="IPR018097">
    <property type="entry name" value="EGF_Ca-bd_CS"/>
</dbReference>
<dbReference type="SMART" id="SM00179">
    <property type="entry name" value="EGF_CA"/>
    <property type="match status" value="34"/>
</dbReference>
<feature type="domain" description="EGF-like" evidence="14">
    <location>
        <begin position="1105"/>
        <end position="1141"/>
    </location>
</feature>
<feature type="domain" description="EGF-like" evidence="14">
    <location>
        <begin position="1612"/>
        <end position="1647"/>
    </location>
</feature>
<feature type="disulfide bond" evidence="11">
    <location>
        <begin position="1913"/>
        <end position="1922"/>
    </location>
</feature>
<keyword evidence="7" id="KW-1133">Transmembrane helix</keyword>
<dbReference type="SUPFAM" id="SSF49899">
    <property type="entry name" value="Concanavalin A-like lectins/glucanases"/>
    <property type="match status" value="5"/>
</dbReference>
<dbReference type="FunFam" id="2.10.25.10:FF:000004">
    <property type="entry name" value="Neurogenic locus notch 1"/>
    <property type="match status" value="2"/>
</dbReference>
<feature type="domain" description="EGF-like" evidence="14">
    <location>
        <begin position="948"/>
        <end position="984"/>
    </location>
</feature>
<feature type="domain" description="EGF-like" evidence="14">
    <location>
        <begin position="1887"/>
        <end position="1923"/>
    </location>
</feature>
<feature type="domain" description="EGF-like" evidence="14">
    <location>
        <begin position="1536"/>
        <end position="1572"/>
    </location>
</feature>
<keyword evidence="3" id="KW-0812">Transmembrane</keyword>
<keyword evidence="5" id="KW-0677">Repeat</keyword>
<feature type="disulfide bond" evidence="11">
    <location>
        <begin position="936"/>
        <end position="945"/>
    </location>
</feature>
<dbReference type="Pfam" id="PF07645">
    <property type="entry name" value="EGF_CA"/>
    <property type="match status" value="1"/>
</dbReference>
<feature type="disulfide bond" evidence="11">
    <location>
        <begin position="593"/>
        <end position="602"/>
    </location>
</feature>
<dbReference type="InterPro" id="IPR049883">
    <property type="entry name" value="NOTCH1_EGF-like"/>
</dbReference>
<feature type="disulfide bond" evidence="11">
    <location>
        <begin position="1016"/>
        <end position="1025"/>
    </location>
</feature>
<feature type="disulfide bond" evidence="11">
    <location>
        <begin position="1524"/>
        <end position="1533"/>
    </location>
</feature>
<feature type="disulfide bond" evidence="11">
    <location>
        <begin position="1131"/>
        <end position="1140"/>
    </location>
</feature>
<feature type="domain" description="EGF-like" evidence="14">
    <location>
        <begin position="1300"/>
        <end position="1339"/>
    </location>
</feature>
<dbReference type="GO" id="GO:0045944">
    <property type="term" value="P:positive regulation of transcription by RNA polymerase II"/>
    <property type="evidence" value="ECO:0007669"/>
    <property type="project" value="UniProtKB-ARBA"/>
</dbReference>
<proteinExistence type="predicted"/>
<evidence type="ECO:0000256" key="5">
    <source>
        <dbReference type="ARBA" id="ARBA00022737"/>
    </source>
</evidence>
<keyword evidence="6" id="KW-0106">Calcium</keyword>
<feature type="domain" description="EGF-like" evidence="14">
    <location>
        <begin position="1460"/>
        <end position="1496"/>
    </location>
</feature>
<feature type="disulfide bond" evidence="11">
    <location>
        <begin position="859"/>
        <end position="868"/>
    </location>
</feature>
<feature type="disulfide bond" evidence="11">
    <location>
        <begin position="1170"/>
        <end position="1179"/>
    </location>
</feature>
<feature type="disulfide bond" evidence="11">
    <location>
        <begin position="2134"/>
        <end position="2143"/>
    </location>
</feature>
<feature type="domain" description="EGF-like" evidence="14">
    <location>
        <begin position="757"/>
        <end position="793"/>
    </location>
</feature>
<feature type="disulfide bond" evidence="11">
    <location>
        <begin position="783"/>
        <end position="792"/>
    </location>
</feature>
<reference evidence="15" key="1">
    <citation type="submission" date="2022-11" db="UniProtKB">
        <authorList>
            <consortium name="EnsemblMetazoa"/>
        </authorList>
    </citation>
    <scope>IDENTIFICATION</scope>
</reference>
<dbReference type="GO" id="GO:0030855">
    <property type="term" value="P:epithelial cell differentiation"/>
    <property type="evidence" value="ECO:0007669"/>
    <property type="project" value="UniProtKB-ARBA"/>
</dbReference>
<dbReference type="Gene3D" id="2.10.25.10">
    <property type="entry name" value="Laminin"/>
    <property type="match status" value="33"/>
</dbReference>
<dbReference type="InterPro" id="IPR009030">
    <property type="entry name" value="Growth_fac_rcpt_cys_sf"/>
</dbReference>
<feature type="domain" description="EGF-like" evidence="14">
    <location>
        <begin position="643"/>
        <end position="679"/>
    </location>
</feature>
<dbReference type="PROSITE" id="PS00022">
    <property type="entry name" value="EGF_1"/>
    <property type="match status" value="32"/>
</dbReference>
<feature type="domain" description="Laminin G" evidence="13">
    <location>
        <begin position="26"/>
        <end position="217"/>
    </location>
</feature>
<evidence type="ECO:0000256" key="7">
    <source>
        <dbReference type="ARBA" id="ARBA00022989"/>
    </source>
</evidence>
<feature type="domain" description="EGF-like" evidence="14">
    <location>
        <begin position="1574"/>
        <end position="1610"/>
    </location>
</feature>
<dbReference type="FunFam" id="2.10.25.10:FF:000109">
    <property type="entry name" value="Notch homolog 4, [Drosophila]"/>
    <property type="match status" value="2"/>
</dbReference>
<dbReference type="PROSITE" id="PS00010">
    <property type="entry name" value="ASX_HYDROXYL"/>
    <property type="match status" value="26"/>
</dbReference>
<feature type="disulfide bond" evidence="11">
    <location>
        <begin position="1093"/>
        <end position="1102"/>
    </location>
</feature>
<dbReference type="RefSeq" id="XP_038064032.1">
    <property type="nucleotide sequence ID" value="XM_038208104.1"/>
</dbReference>
<feature type="domain" description="EGF-like" evidence="14">
    <location>
        <begin position="1649"/>
        <end position="1686"/>
    </location>
</feature>
<name>A0A914AJX2_PATMI</name>
<evidence type="ECO:0000313" key="16">
    <source>
        <dbReference type="Proteomes" id="UP000887568"/>
    </source>
</evidence>
<feature type="disulfide bond" evidence="11">
    <location>
        <begin position="997"/>
        <end position="1014"/>
    </location>
</feature>
<feature type="disulfide bond" evidence="11">
    <location>
        <begin position="821"/>
        <end position="830"/>
    </location>
</feature>
<feature type="disulfide bond" evidence="11">
    <location>
        <begin position="1448"/>
        <end position="1457"/>
    </location>
</feature>
<feature type="disulfide bond" evidence="11">
    <location>
        <begin position="1676"/>
        <end position="1685"/>
    </location>
</feature>
<dbReference type="FunFam" id="2.10.25.10:FF:000006">
    <property type="entry name" value="Versican core protein-like isoform 1"/>
    <property type="match status" value="1"/>
</dbReference>
<comment type="caution">
    <text evidence="11">Lacks conserved residue(s) required for the propagation of feature annotation.</text>
</comment>
<dbReference type="PROSITE" id="PS01187">
    <property type="entry name" value="EGF_CA"/>
    <property type="match status" value="8"/>
</dbReference>
<feature type="disulfide bond" evidence="11">
    <location>
        <begin position="1054"/>
        <end position="1063"/>
    </location>
</feature>
<dbReference type="Pfam" id="PF00008">
    <property type="entry name" value="EGF"/>
    <property type="match status" value="24"/>
</dbReference>
<feature type="disulfide bond" evidence="11">
    <location>
        <begin position="1329"/>
        <end position="1338"/>
    </location>
</feature>
<feature type="disulfide bond" evidence="11">
    <location>
        <begin position="707"/>
        <end position="716"/>
    </location>
</feature>
<protein>
    <submittedName>
        <fullName evidence="15">Uncharacterized protein</fullName>
    </submittedName>
</protein>
<dbReference type="SUPFAM" id="SSF57184">
    <property type="entry name" value="Growth factor receptor domain"/>
    <property type="match status" value="5"/>
</dbReference>
<feature type="disulfide bond" evidence="11">
    <location>
        <begin position="631"/>
        <end position="640"/>
    </location>
</feature>
<comment type="subcellular location">
    <subcellularLocation>
        <location evidence="1">Membrane</location>
        <topology evidence="1">Single-pass membrane protein</topology>
    </subcellularLocation>
</comment>
<dbReference type="GO" id="GO:0009653">
    <property type="term" value="P:anatomical structure morphogenesis"/>
    <property type="evidence" value="ECO:0007669"/>
    <property type="project" value="UniProtKB-ARBA"/>
</dbReference>
<dbReference type="InterPro" id="IPR013032">
    <property type="entry name" value="EGF-like_CS"/>
</dbReference>
<evidence type="ECO:0000256" key="11">
    <source>
        <dbReference type="PROSITE-ProRule" id="PRU00076"/>
    </source>
</evidence>
<keyword evidence="9 11" id="KW-1015">Disulfide bond</keyword>
<feature type="domain" description="EGF-like" evidence="14">
    <location>
        <begin position="605"/>
        <end position="641"/>
    </location>
</feature>
<feature type="domain" description="EGF-like" evidence="14">
    <location>
        <begin position="795"/>
        <end position="831"/>
    </location>
</feature>
<evidence type="ECO:0000256" key="4">
    <source>
        <dbReference type="ARBA" id="ARBA00022729"/>
    </source>
</evidence>
<dbReference type="PRINTS" id="PR01983">
    <property type="entry name" value="NOTCH"/>
</dbReference>
<dbReference type="Proteomes" id="UP000887568">
    <property type="component" value="Unplaced"/>
</dbReference>
<dbReference type="SMART" id="SM00181">
    <property type="entry name" value="EGF"/>
    <property type="match status" value="35"/>
</dbReference>
<feature type="disulfide bond" evidence="11">
    <location>
        <begin position="1367"/>
        <end position="1376"/>
    </location>
</feature>
<feature type="disulfide bond" evidence="11">
    <location>
        <begin position="555"/>
        <end position="564"/>
    </location>
</feature>
<dbReference type="GO" id="GO:0120025">
    <property type="term" value="C:plasma membrane bounded cell projection"/>
    <property type="evidence" value="ECO:0007669"/>
    <property type="project" value="UniProtKB-ARBA"/>
</dbReference>
<dbReference type="FunFam" id="2.10.25.10:FF:000472">
    <property type="entry name" value="Uncharacterized protein, isoform A"/>
    <property type="match status" value="5"/>
</dbReference>
<dbReference type="InterPro" id="IPR001881">
    <property type="entry name" value="EGF-like_Ca-bd_dom"/>
</dbReference>
<dbReference type="SUPFAM" id="SSF57196">
    <property type="entry name" value="EGF/Laminin"/>
    <property type="match status" value="16"/>
</dbReference>
<dbReference type="GO" id="GO:0005509">
    <property type="term" value="F:calcium ion binding"/>
    <property type="evidence" value="ECO:0007669"/>
    <property type="project" value="InterPro"/>
</dbReference>
<feature type="disulfide bond" evidence="11">
    <location>
        <begin position="1600"/>
        <end position="1609"/>
    </location>
</feature>